<gene>
    <name evidence="3" type="ORF">HMPREF0860_0109</name>
</gene>
<dbReference type="EMBL" id="AVQI01000050">
    <property type="protein sequence ID" value="ERK02613.1"/>
    <property type="molecule type" value="Genomic_DNA"/>
</dbReference>
<evidence type="ECO:0000313" key="3">
    <source>
        <dbReference type="EMBL" id="ERK02613.1"/>
    </source>
</evidence>
<dbReference type="PIRSF" id="PIRSF028177">
    <property type="entry name" value="Polyketide_synth_Omtfrase_TcmP"/>
    <property type="match status" value="1"/>
</dbReference>
<dbReference type="Gene3D" id="3.40.50.150">
    <property type="entry name" value="Vaccinia Virus protein VP39"/>
    <property type="match status" value="1"/>
</dbReference>
<dbReference type="GO" id="GO:0032259">
    <property type="term" value="P:methylation"/>
    <property type="evidence" value="ECO:0007669"/>
    <property type="project" value="UniProtKB-KW"/>
</dbReference>
<keyword evidence="1 3" id="KW-0489">Methyltransferase</keyword>
<dbReference type="Proteomes" id="UP000016646">
    <property type="component" value="Unassembled WGS sequence"/>
</dbReference>
<name>A0ABP2YL64_TRESO</name>
<protein>
    <submittedName>
        <fullName evidence="3">Leucine carboxyl methyltransferase</fullName>
    </submittedName>
</protein>
<dbReference type="PANTHER" id="PTHR43619">
    <property type="entry name" value="S-ADENOSYL-L-METHIONINE-DEPENDENT METHYLTRANSFERASE YKTD-RELATED"/>
    <property type="match status" value="1"/>
</dbReference>
<dbReference type="Pfam" id="PF04072">
    <property type="entry name" value="LCM"/>
    <property type="match status" value="1"/>
</dbReference>
<dbReference type="InterPro" id="IPR016874">
    <property type="entry name" value="TcmP-like"/>
</dbReference>
<comment type="caution">
    <text evidence="3">The sequence shown here is derived from an EMBL/GenBank/DDBJ whole genome shotgun (WGS) entry which is preliminary data.</text>
</comment>
<accession>A0ABP2YL64</accession>
<keyword evidence="2" id="KW-0808">Transferase</keyword>
<dbReference type="InterPro" id="IPR029063">
    <property type="entry name" value="SAM-dependent_MTases_sf"/>
</dbReference>
<dbReference type="GO" id="GO:0008168">
    <property type="term" value="F:methyltransferase activity"/>
    <property type="evidence" value="ECO:0007669"/>
    <property type="project" value="UniProtKB-KW"/>
</dbReference>
<dbReference type="SUPFAM" id="SSF53335">
    <property type="entry name" value="S-adenosyl-L-methionine-dependent methyltransferases"/>
    <property type="match status" value="1"/>
</dbReference>
<reference evidence="3 4" key="1">
    <citation type="submission" date="2013-08" db="EMBL/GenBank/DDBJ databases">
        <authorList>
            <person name="Durkin A.S."/>
            <person name="Haft D.R."/>
            <person name="McCorrison J."/>
            <person name="Torralba M."/>
            <person name="Gillis M."/>
            <person name="Haft D.H."/>
            <person name="Methe B."/>
            <person name="Sutton G."/>
            <person name="Nelson K.E."/>
        </authorList>
    </citation>
    <scope>NUCLEOTIDE SEQUENCE [LARGE SCALE GENOMIC DNA]</scope>
    <source>
        <strain evidence="3 4">ATCC 35536</strain>
    </source>
</reference>
<organism evidence="3 4">
    <name type="scientific">Treponema socranskii subsp. socranskii VPI DR56BR1116 = ATCC 35536</name>
    <dbReference type="NCBI Taxonomy" id="1125725"/>
    <lineage>
        <taxon>Bacteria</taxon>
        <taxon>Pseudomonadati</taxon>
        <taxon>Spirochaetota</taxon>
        <taxon>Spirochaetia</taxon>
        <taxon>Spirochaetales</taxon>
        <taxon>Treponemataceae</taxon>
        <taxon>Treponema</taxon>
    </lineage>
</organism>
<keyword evidence="4" id="KW-1185">Reference proteome</keyword>
<sequence>MYNILWRCNKKPMNEFNGVADTMLIPMAARIYASKRFPEYFYDETALSLEEKIPADALERIWKSSSEYTMLASVSRYYNFDEMIKNFLAQYERCNIVNLGAGLETAAFRLHADGAVFYEIDLPEVIERRKTILGAKENERLISADIFTLEWTEHIDTSLPSLLIVSGVFQYFREEKIVRFLSDVKKRFPKGELIFDATNEIGIKYANKYVQKTGNTSAQMYFYVNDGQAFAQKCGMELVEQRTFYTAARKMLKRKLKLYTRIAMKVCDDGGRTIILHLKLN</sequence>
<evidence type="ECO:0000313" key="4">
    <source>
        <dbReference type="Proteomes" id="UP000016646"/>
    </source>
</evidence>
<dbReference type="PANTHER" id="PTHR43619:SF2">
    <property type="entry name" value="S-ADENOSYL-L-METHIONINE-DEPENDENT METHYLTRANSFERASES SUPERFAMILY PROTEIN"/>
    <property type="match status" value="1"/>
</dbReference>
<evidence type="ECO:0000256" key="2">
    <source>
        <dbReference type="ARBA" id="ARBA00022679"/>
    </source>
</evidence>
<proteinExistence type="predicted"/>
<evidence type="ECO:0000256" key="1">
    <source>
        <dbReference type="ARBA" id="ARBA00022603"/>
    </source>
</evidence>
<dbReference type="InterPro" id="IPR007213">
    <property type="entry name" value="Ppm1/Ppm2/Tcmp"/>
</dbReference>